<evidence type="ECO:0000313" key="1">
    <source>
        <dbReference type="Ensembl" id="ENSSORP00005028914.1"/>
    </source>
</evidence>
<dbReference type="InterPro" id="IPR027417">
    <property type="entry name" value="P-loop_NTPase"/>
</dbReference>
<reference evidence="1" key="1">
    <citation type="submission" date="2019-06" db="EMBL/GenBank/DDBJ databases">
        <authorList>
            <consortium name="Wellcome Sanger Institute Data Sharing"/>
        </authorList>
    </citation>
    <scope>NUCLEOTIDE SEQUENCE [LARGE SCALE GENOMIC DNA]</scope>
</reference>
<dbReference type="Ensembl" id="ENSSORT00005029732.1">
    <property type="protein sequence ID" value="ENSSORP00005028914.1"/>
    <property type="gene ID" value="ENSSORG00005013804.1"/>
</dbReference>
<name>A0A673AI31_9TELE</name>
<proteinExistence type="predicted"/>
<sequence length="262" mass="29773">WNDKAKYLEIVRCFEPFKPRNDEKNEDQHIRILLHGPVGHGKSSFINSVDTALQGRVTGRALTDTIYTTYKITKGAHGTFYPFVFNDIMGLEKNQGVREEDIKLAMMGHVKDGYTFNPYSTLSIDDRYYNTNPSLSDKVHVLVCVVSASEVHLLDDDTVKKMRKVRLDASDMGIPQIAILTKIDVACDEVDADLRKVYKSKYVKRQMEILSASLGISLNCIFPVKNCNTEITPNDDLEMLILMALKQMINFGEDFVNDYKCT</sequence>
<dbReference type="SUPFAM" id="SSF52540">
    <property type="entry name" value="P-loop containing nucleoside triphosphate hydrolases"/>
    <property type="match status" value="1"/>
</dbReference>
<dbReference type="InParanoid" id="A0A673AI31"/>
<dbReference type="PANTHER" id="PTHR14241">
    <property type="entry name" value="INTERFERON-INDUCED PROTEIN 44"/>
    <property type="match status" value="1"/>
</dbReference>
<keyword evidence="2" id="KW-1185">Reference proteome</keyword>
<dbReference type="PANTHER" id="PTHR14241:SF1">
    <property type="entry name" value="INTERFERON-INDUCED PROTEIN 44-RELATED"/>
    <property type="match status" value="1"/>
</dbReference>
<dbReference type="CDD" id="cd00882">
    <property type="entry name" value="Ras_like_GTPase"/>
    <property type="match status" value="1"/>
</dbReference>
<accession>A0A673AI31</accession>
<dbReference type="Proteomes" id="UP000472271">
    <property type="component" value="Chromosome 8"/>
</dbReference>
<dbReference type="Gene3D" id="3.40.50.300">
    <property type="entry name" value="P-loop containing nucleotide triphosphate hydrolases"/>
    <property type="match status" value="1"/>
</dbReference>
<organism evidence="1 2">
    <name type="scientific">Sphaeramia orbicularis</name>
    <name type="common">orbiculate cardinalfish</name>
    <dbReference type="NCBI Taxonomy" id="375764"/>
    <lineage>
        <taxon>Eukaryota</taxon>
        <taxon>Metazoa</taxon>
        <taxon>Chordata</taxon>
        <taxon>Craniata</taxon>
        <taxon>Vertebrata</taxon>
        <taxon>Euteleostomi</taxon>
        <taxon>Actinopterygii</taxon>
        <taxon>Neopterygii</taxon>
        <taxon>Teleostei</taxon>
        <taxon>Neoteleostei</taxon>
        <taxon>Acanthomorphata</taxon>
        <taxon>Gobiaria</taxon>
        <taxon>Kurtiformes</taxon>
        <taxon>Apogonoidei</taxon>
        <taxon>Apogonidae</taxon>
        <taxon>Apogoninae</taxon>
        <taxon>Sphaeramia</taxon>
    </lineage>
</organism>
<dbReference type="AlphaFoldDB" id="A0A673AI31"/>
<evidence type="ECO:0008006" key="3">
    <source>
        <dbReference type="Google" id="ProtNLM"/>
    </source>
</evidence>
<reference evidence="1" key="3">
    <citation type="submission" date="2025-09" db="UniProtKB">
        <authorList>
            <consortium name="Ensembl"/>
        </authorList>
    </citation>
    <scope>IDENTIFICATION</scope>
</reference>
<evidence type="ECO:0000313" key="2">
    <source>
        <dbReference type="Proteomes" id="UP000472271"/>
    </source>
</evidence>
<gene>
    <name evidence="1" type="primary">LOC115423652</name>
</gene>
<protein>
    <recommendedName>
        <fullName evidence="3">G domain-containing protein</fullName>
    </recommendedName>
</protein>
<reference evidence="1" key="2">
    <citation type="submission" date="2025-08" db="UniProtKB">
        <authorList>
            <consortium name="Ensembl"/>
        </authorList>
    </citation>
    <scope>IDENTIFICATION</scope>
</reference>
<dbReference type="GO" id="GO:0006955">
    <property type="term" value="P:immune response"/>
    <property type="evidence" value="ECO:0007669"/>
    <property type="project" value="TreeGrafter"/>
</dbReference>